<evidence type="ECO:0000256" key="10">
    <source>
        <dbReference type="ARBA" id="ARBA00023136"/>
    </source>
</evidence>
<evidence type="ECO:0000256" key="12">
    <source>
        <dbReference type="ARBA" id="ARBA00023239"/>
    </source>
</evidence>
<comment type="caution">
    <text evidence="14">Lacks conserved residue(s) required for the propagation of feature annotation.</text>
</comment>
<organism evidence="15 16">
    <name type="scientific">Coptotermes formosanus</name>
    <name type="common">Formosan subterranean termite</name>
    <dbReference type="NCBI Taxonomy" id="36987"/>
    <lineage>
        <taxon>Eukaryota</taxon>
        <taxon>Metazoa</taxon>
        <taxon>Ecdysozoa</taxon>
        <taxon>Arthropoda</taxon>
        <taxon>Hexapoda</taxon>
        <taxon>Insecta</taxon>
        <taxon>Pterygota</taxon>
        <taxon>Neoptera</taxon>
        <taxon>Polyneoptera</taxon>
        <taxon>Dictyoptera</taxon>
        <taxon>Blattodea</taxon>
        <taxon>Blattoidea</taxon>
        <taxon>Termitoidae</taxon>
        <taxon>Rhinotermitidae</taxon>
        <taxon>Coptotermes</taxon>
    </lineage>
</organism>
<evidence type="ECO:0000256" key="9">
    <source>
        <dbReference type="ARBA" id="ARBA00023098"/>
    </source>
</evidence>
<evidence type="ECO:0000256" key="6">
    <source>
        <dbReference type="ARBA" id="ARBA00022692"/>
    </source>
</evidence>
<dbReference type="PANTHER" id="PTHR11035">
    <property type="entry name" value="VERY-LONG-CHAIN (3R)-3-HYDROXYACYL-COA DEHYDRATASE"/>
    <property type="match status" value="1"/>
</dbReference>
<evidence type="ECO:0000256" key="4">
    <source>
        <dbReference type="ARBA" id="ARBA00013122"/>
    </source>
</evidence>
<keyword evidence="11 14" id="KW-0275">Fatty acid biosynthesis</keyword>
<keyword evidence="6 14" id="KW-0812">Transmembrane</keyword>
<keyword evidence="9 14" id="KW-0443">Lipid metabolism</keyword>
<dbReference type="Pfam" id="PF04387">
    <property type="entry name" value="PTPLA"/>
    <property type="match status" value="1"/>
</dbReference>
<dbReference type="OrthoDB" id="46988at2759"/>
<dbReference type="EMBL" id="BLKM01000631">
    <property type="protein sequence ID" value="GFG36387.1"/>
    <property type="molecule type" value="Genomic_DNA"/>
</dbReference>
<keyword evidence="10 14" id="KW-0472">Membrane</keyword>
<proteinExistence type="inferred from homology"/>
<accession>A0A6L2Q3G9</accession>
<dbReference type="PANTHER" id="PTHR11035:SF3">
    <property type="entry name" value="VERY-LONG-CHAIN (3R)-3-HYDROXYACYL-COA DEHYDRATASE"/>
    <property type="match status" value="1"/>
</dbReference>
<evidence type="ECO:0000256" key="13">
    <source>
        <dbReference type="ARBA" id="ARBA00036671"/>
    </source>
</evidence>
<keyword evidence="16" id="KW-1185">Reference proteome</keyword>
<dbReference type="GO" id="GO:0030148">
    <property type="term" value="P:sphingolipid biosynthetic process"/>
    <property type="evidence" value="ECO:0007669"/>
    <property type="project" value="TreeGrafter"/>
</dbReference>
<dbReference type="AlphaFoldDB" id="A0A6L2Q3G9"/>
<keyword evidence="8 14" id="KW-1133">Transmembrane helix</keyword>
<dbReference type="EC" id="4.2.1.134" evidence="4 14"/>
<dbReference type="GO" id="GO:0102158">
    <property type="term" value="F:very-long-chain (3R)-3-hydroxyacyl-CoA dehydratase activity"/>
    <property type="evidence" value="ECO:0007669"/>
    <property type="project" value="UniProtKB-EC"/>
</dbReference>
<dbReference type="GO" id="GO:0005789">
    <property type="term" value="C:endoplasmic reticulum membrane"/>
    <property type="evidence" value="ECO:0007669"/>
    <property type="project" value="UniProtKB-SubCell"/>
</dbReference>
<evidence type="ECO:0000256" key="11">
    <source>
        <dbReference type="ARBA" id="ARBA00023160"/>
    </source>
</evidence>
<feature type="transmembrane region" description="Helical" evidence="14">
    <location>
        <begin position="138"/>
        <end position="158"/>
    </location>
</feature>
<comment type="catalytic activity">
    <reaction evidence="13 14">
        <text>a very-long-chain (3R)-3-hydroxyacyl-CoA = a very-long-chain (2E)-enoyl-CoA + H2O</text>
        <dbReference type="Rhea" id="RHEA:45812"/>
        <dbReference type="ChEBI" id="CHEBI:15377"/>
        <dbReference type="ChEBI" id="CHEBI:83728"/>
        <dbReference type="ChEBI" id="CHEBI:85440"/>
        <dbReference type="EC" id="4.2.1.134"/>
    </reaction>
</comment>
<comment type="pathway">
    <text evidence="2 14">Lipid metabolism; fatty acid biosynthesis.</text>
</comment>
<evidence type="ECO:0000256" key="14">
    <source>
        <dbReference type="RuleBase" id="RU363109"/>
    </source>
</evidence>
<comment type="similarity">
    <text evidence="3 14">Belongs to the very long-chain fatty acids dehydratase HACD family.</text>
</comment>
<comment type="caution">
    <text evidence="15">The sequence shown here is derived from an EMBL/GenBank/DDBJ whole genome shotgun (WGS) entry which is preliminary data.</text>
</comment>
<evidence type="ECO:0000256" key="1">
    <source>
        <dbReference type="ARBA" id="ARBA00004141"/>
    </source>
</evidence>
<sequence length="217" mass="24434">MRYSLGGPGLGSRLVVASGSWKPCGIHWDSEGHEIWSKQVMRKGKEVYGGRRDEEVVHAATNVVPSSVVITLFQVLSRVMLVCGVLLPTPTGPASPGLPLALIAWSITEVIRYLYYVLNLLGAVPYLLVWCRYTFFTVLYPVGVTGELLCLYAAQSYVAKTKLWSLEMPNKLNVTFSYHYFLLFTMLLYIPVFPQMYLHMFTQRQKVMAVSTGKKVK</sequence>
<evidence type="ECO:0000313" key="15">
    <source>
        <dbReference type="EMBL" id="GFG36387.1"/>
    </source>
</evidence>
<dbReference type="GO" id="GO:0042761">
    <property type="term" value="P:very long-chain fatty acid biosynthetic process"/>
    <property type="evidence" value="ECO:0007669"/>
    <property type="project" value="TreeGrafter"/>
</dbReference>
<protein>
    <recommendedName>
        <fullName evidence="4 14">Very-long-chain (3R)-3-hydroxyacyl-CoA dehydratase</fullName>
        <ecNumber evidence="4 14">4.2.1.134</ecNumber>
    </recommendedName>
</protein>
<dbReference type="GO" id="GO:0030497">
    <property type="term" value="P:fatty acid elongation"/>
    <property type="evidence" value="ECO:0007669"/>
    <property type="project" value="TreeGrafter"/>
</dbReference>
<evidence type="ECO:0000313" key="16">
    <source>
        <dbReference type="Proteomes" id="UP000502823"/>
    </source>
</evidence>
<gene>
    <name evidence="15" type="ORF">Cfor_06104</name>
</gene>
<evidence type="ECO:0000256" key="8">
    <source>
        <dbReference type="ARBA" id="ARBA00022989"/>
    </source>
</evidence>
<evidence type="ECO:0000256" key="2">
    <source>
        <dbReference type="ARBA" id="ARBA00005194"/>
    </source>
</evidence>
<dbReference type="InParanoid" id="A0A6L2Q3G9"/>
<feature type="transmembrane region" description="Helical" evidence="14">
    <location>
        <begin position="113"/>
        <end position="131"/>
    </location>
</feature>
<dbReference type="UniPathway" id="UPA00094"/>
<evidence type="ECO:0000256" key="7">
    <source>
        <dbReference type="ARBA" id="ARBA00022832"/>
    </source>
</evidence>
<name>A0A6L2Q3G9_COPFO</name>
<comment type="function">
    <text evidence="14">Catalyzes the third of the four reactions of the long-chain fatty acids elongation cycle. This endoplasmic reticulum-bound enzymatic process, allows the addition of two carbons to the chain of long- and very long-chain fatty acids/VLCFAs per cycle. This enzyme catalyzes the dehydration of the 3-hydroxyacyl-CoA intermediate into trans-2,3-enoyl-CoA, within each cycle of fatty acid elongation. Thereby, it participates to the production of VLCFAs of different chain lengths that are involved in multiple biological processes as precursors of membrane lipids and lipid mediators.</text>
</comment>
<feature type="transmembrane region" description="Helical" evidence="14">
    <location>
        <begin position="178"/>
        <end position="198"/>
    </location>
</feature>
<evidence type="ECO:0000256" key="3">
    <source>
        <dbReference type="ARBA" id="ARBA00007811"/>
    </source>
</evidence>
<dbReference type="Proteomes" id="UP000502823">
    <property type="component" value="Unassembled WGS sequence"/>
</dbReference>
<reference evidence="16" key="1">
    <citation type="submission" date="2020-01" db="EMBL/GenBank/DDBJ databases">
        <title>Draft genome sequence of the Termite Coptotermes fromosanus.</title>
        <authorList>
            <person name="Itakura S."/>
            <person name="Yosikawa Y."/>
            <person name="Umezawa K."/>
        </authorList>
    </citation>
    <scope>NUCLEOTIDE SEQUENCE [LARGE SCALE GENOMIC DNA]</scope>
</reference>
<dbReference type="FunCoup" id="A0A6L2Q3G9">
    <property type="interactions" value="705"/>
</dbReference>
<dbReference type="InterPro" id="IPR007482">
    <property type="entry name" value="Tyr_Pase-like_PTPLA"/>
</dbReference>
<keyword evidence="5 14" id="KW-0444">Lipid biosynthesis</keyword>
<keyword evidence="14" id="KW-0256">Endoplasmic reticulum</keyword>
<evidence type="ECO:0000256" key="5">
    <source>
        <dbReference type="ARBA" id="ARBA00022516"/>
    </source>
</evidence>
<keyword evidence="7 14" id="KW-0276">Fatty acid metabolism</keyword>
<keyword evidence="12 14" id="KW-0456">Lyase</keyword>
<comment type="subcellular location">
    <subcellularLocation>
        <location evidence="14">Endoplasmic reticulum membrane</location>
        <topology evidence="14">Multi-pass membrane protein</topology>
    </subcellularLocation>
    <subcellularLocation>
        <location evidence="1">Membrane</location>
        <topology evidence="1">Multi-pass membrane protein</topology>
    </subcellularLocation>
</comment>